<sequence length="86" mass="9004">MGCIEEVAVKVNHTSLFGVPVTDSSSVPKSEPVALTVVPAVVKVHSRLSFKTNSIALSHSSLEGACGGVFTQTSKVVWALFVEAHP</sequence>
<evidence type="ECO:0000313" key="1">
    <source>
        <dbReference type="EMBL" id="VVV02578.1"/>
    </source>
</evidence>
<keyword evidence="2" id="KW-1185">Reference proteome</keyword>
<protein>
    <submittedName>
        <fullName evidence="1">Uncharacterized protein</fullName>
    </submittedName>
</protein>
<evidence type="ECO:0000313" key="2">
    <source>
        <dbReference type="Proteomes" id="UP000356253"/>
    </source>
</evidence>
<proteinExistence type="predicted"/>
<gene>
    <name evidence="1" type="ORF">FVB9532_03885</name>
</gene>
<reference evidence="1" key="1">
    <citation type="submission" date="2019-09" db="EMBL/GenBank/DDBJ databases">
        <authorList>
            <person name="Rodrigo-Torres L."/>
            <person name="Arahal R. D."/>
            <person name="Lucena T."/>
        </authorList>
    </citation>
    <scope>NUCLEOTIDE SEQUENCE</scope>
    <source>
        <strain evidence="1">ISS653</strain>
    </source>
</reference>
<dbReference type="EMBL" id="CABVMM010000033">
    <property type="protein sequence ID" value="VVV02578.1"/>
    <property type="molecule type" value="Genomic_DNA"/>
</dbReference>
<accession>A0AC61YDZ7</accession>
<name>A0AC61YDZ7_9FLAO</name>
<organism evidence="1 2">
    <name type="scientific">Mesonia oceanica</name>
    <dbReference type="NCBI Taxonomy" id="2687242"/>
    <lineage>
        <taxon>Bacteria</taxon>
        <taxon>Pseudomonadati</taxon>
        <taxon>Bacteroidota</taxon>
        <taxon>Flavobacteriia</taxon>
        <taxon>Flavobacteriales</taxon>
        <taxon>Flavobacteriaceae</taxon>
        <taxon>Mesonia</taxon>
    </lineage>
</organism>
<dbReference type="Proteomes" id="UP000356253">
    <property type="component" value="Unassembled WGS sequence"/>
</dbReference>
<comment type="caution">
    <text evidence="1">The sequence shown here is derived from an EMBL/GenBank/DDBJ whole genome shotgun (WGS) entry which is preliminary data.</text>
</comment>